<name>A0A6J2T233_DROLE</name>
<evidence type="ECO:0000256" key="1">
    <source>
        <dbReference type="SAM" id="MobiDB-lite"/>
    </source>
</evidence>
<feature type="compositionally biased region" description="Acidic residues" evidence="1">
    <location>
        <begin position="1308"/>
        <end position="1320"/>
    </location>
</feature>
<feature type="compositionally biased region" description="Acidic residues" evidence="1">
    <location>
        <begin position="184"/>
        <end position="199"/>
    </location>
</feature>
<feature type="compositionally biased region" description="Polar residues" evidence="1">
    <location>
        <begin position="895"/>
        <end position="905"/>
    </location>
</feature>
<accession>A0A6J2T233</accession>
<feature type="region of interest" description="Disordered" evidence="1">
    <location>
        <begin position="1598"/>
        <end position="1620"/>
    </location>
</feature>
<evidence type="ECO:0000313" key="2">
    <source>
        <dbReference type="Proteomes" id="UP000504634"/>
    </source>
</evidence>
<feature type="compositionally biased region" description="Polar residues" evidence="1">
    <location>
        <begin position="1163"/>
        <end position="1180"/>
    </location>
</feature>
<feature type="region of interest" description="Disordered" evidence="1">
    <location>
        <begin position="631"/>
        <end position="659"/>
    </location>
</feature>
<feature type="compositionally biased region" description="Basic and acidic residues" evidence="1">
    <location>
        <begin position="1"/>
        <end position="12"/>
    </location>
</feature>
<feature type="region of interest" description="Disordered" evidence="1">
    <location>
        <begin position="1128"/>
        <end position="1192"/>
    </location>
</feature>
<feature type="compositionally biased region" description="Basic and acidic residues" evidence="1">
    <location>
        <begin position="1182"/>
        <end position="1192"/>
    </location>
</feature>
<feature type="compositionally biased region" description="Acidic residues" evidence="1">
    <location>
        <begin position="697"/>
        <end position="712"/>
    </location>
</feature>
<feature type="compositionally biased region" description="Polar residues" evidence="1">
    <location>
        <begin position="200"/>
        <end position="222"/>
    </location>
</feature>
<feature type="compositionally biased region" description="Polar residues" evidence="1">
    <location>
        <begin position="295"/>
        <end position="313"/>
    </location>
</feature>
<feature type="compositionally biased region" description="Polar residues" evidence="1">
    <location>
        <begin position="1244"/>
        <end position="1266"/>
    </location>
</feature>
<feature type="region of interest" description="Disordered" evidence="1">
    <location>
        <begin position="868"/>
        <end position="914"/>
    </location>
</feature>
<feature type="region of interest" description="Disordered" evidence="1">
    <location>
        <begin position="1514"/>
        <end position="1534"/>
    </location>
</feature>
<evidence type="ECO:0000313" key="3">
    <source>
        <dbReference type="RefSeq" id="XP_030369310.1"/>
    </source>
</evidence>
<feature type="compositionally biased region" description="Polar residues" evidence="1">
    <location>
        <begin position="1321"/>
        <end position="1342"/>
    </location>
</feature>
<feature type="compositionally biased region" description="Polar residues" evidence="1">
    <location>
        <begin position="1445"/>
        <end position="1455"/>
    </location>
</feature>
<feature type="compositionally biased region" description="Polar residues" evidence="1">
    <location>
        <begin position="1426"/>
        <end position="1438"/>
    </location>
</feature>
<feature type="compositionally biased region" description="Basic and acidic residues" evidence="1">
    <location>
        <begin position="885"/>
        <end position="894"/>
    </location>
</feature>
<organism evidence="2 3">
    <name type="scientific">Drosophila lebanonensis</name>
    <name type="common">Fruit fly</name>
    <name type="synonym">Scaptodrosophila lebanonensis</name>
    <dbReference type="NCBI Taxonomy" id="7225"/>
    <lineage>
        <taxon>Eukaryota</taxon>
        <taxon>Metazoa</taxon>
        <taxon>Ecdysozoa</taxon>
        <taxon>Arthropoda</taxon>
        <taxon>Hexapoda</taxon>
        <taxon>Insecta</taxon>
        <taxon>Pterygota</taxon>
        <taxon>Neoptera</taxon>
        <taxon>Endopterygota</taxon>
        <taxon>Diptera</taxon>
        <taxon>Brachycera</taxon>
        <taxon>Muscomorpha</taxon>
        <taxon>Ephydroidea</taxon>
        <taxon>Drosophilidae</taxon>
        <taxon>Scaptodrosophila</taxon>
    </lineage>
</organism>
<feature type="region of interest" description="Disordered" evidence="1">
    <location>
        <begin position="281"/>
        <end position="313"/>
    </location>
</feature>
<feature type="region of interest" description="Disordered" evidence="1">
    <location>
        <begin position="844"/>
        <end position="863"/>
    </location>
</feature>
<feature type="compositionally biased region" description="Basic and acidic residues" evidence="1">
    <location>
        <begin position="1372"/>
        <end position="1383"/>
    </location>
</feature>
<dbReference type="GeneID" id="115620277"/>
<protein>
    <submittedName>
        <fullName evidence="3">Protein slender lobes</fullName>
    </submittedName>
</protein>
<dbReference type="RefSeq" id="XP_030369310.1">
    <property type="nucleotide sequence ID" value="XM_030513450.1"/>
</dbReference>
<feature type="compositionally biased region" description="Basic and acidic residues" evidence="1">
    <location>
        <begin position="852"/>
        <end position="863"/>
    </location>
</feature>
<dbReference type="Proteomes" id="UP000504634">
    <property type="component" value="Unplaced"/>
</dbReference>
<feature type="compositionally biased region" description="Polar residues" evidence="1">
    <location>
        <begin position="118"/>
        <end position="145"/>
    </location>
</feature>
<dbReference type="OrthoDB" id="8070558at2759"/>
<keyword evidence="2" id="KW-1185">Reference proteome</keyword>
<feature type="region of interest" description="Disordered" evidence="1">
    <location>
        <begin position="399"/>
        <end position="428"/>
    </location>
</feature>
<reference evidence="3" key="1">
    <citation type="submission" date="2025-08" db="UniProtKB">
        <authorList>
            <consortium name="RefSeq"/>
        </authorList>
    </citation>
    <scope>IDENTIFICATION</scope>
    <source>
        <strain evidence="3">11010-0011.00</strain>
        <tissue evidence="3">Whole body</tissue>
    </source>
</reference>
<feature type="region of interest" description="Disordered" evidence="1">
    <location>
        <begin position="1"/>
        <end position="239"/>
    </location>
</feature>
<feature type="compositionally biased region" description="Basic and acidic residues" evidence="1">
    <location>
        <begin position="1391"/>
        <end position="1400"/>
    </location>
</feature>
<gene>
    <name evidence="3" type="primary">LOC115620277</name>
</gene>
<proteinExistence type="predicted"/>
<feature type="compositionally biased region" description="Polar residues" evidence="1">
    <location>
        <begin position="1362"/>
        <end position="1371"/>
    </location>
</feature>
<feature type="compositionally biased region" description="Polar residues" evidence="1">
    <location>
        <begin position="1138"/>
        <end position="1152"/>
    </location>
</feature>
<feature type="compositionally biased region" description="Basic and acidic residues" evidence="1">
    <location>
        <begin position="399"/>
        <end position="409"/>
    </location>
</feature>
<feature type="region of interest" description="Disordered" evidence="1">
    <location>
        <begin position="1672"/>
        <end position="1696"/>
    </location>
</feature>
<feature type="region of interest" description="Disordered" evidence="1">
    <location>
        <begin position="694"/>
        <end position="808"/>
    </location>
</feature>
<feature type="region of interest" description="Disordered" evidence="1">
    <location>
        <begin position="960"/>
        <end position="1107"/>
    </location>
</feature>
<feature type="compositionally biased region" description="Acidic residues" evidence="1">
    <location>
        <begin position="779"/>
        <end position="788"/>
    </location>
</feature>
<sequence>MMETDDKNEGGRVTRARARSLSVADSDSRPSTPLMDFAPDRVGSPRTTRRNTRLNTVEAGTPAKTRRSSLARGETPEPASPISAIKRSAKNERTPSLKSARKLLHENITEESEDQDMDTISNVESNVSKSVAKQPTSTRKSTRSTVARGETPDPSTPISAVKRSAKQERTPALKSARKLLPEAINEEIEDQNMEIDTETNVDGSITQQSTLTGKITRSTATRGKTPEPSTPAKNDRNLDIKSAGNQLQNDINEETEDQNMASLTNAMTNAGESVVKQNKQVQEEITDETEKRTHSPLSNIGGTETSDLPSNQKSENKLVEENIIKPSDQIVGIEAESNQQTLILTPTAEGSAKTTRSFIAAANEGFIEKNTDLCNNSIHGITYMPNELNARRILAGKESRGSLDAEKRMTRSCSSSPRPLEVTKSPMHLNREADATEKETPLSINAASIALEPTTPELSKENVKIDPLTEPSANSNIKKDIDSDFQAVTQTNSQTDLTIASNVDSCPVVLAQAETENVNTAPALSSKLESINDEQEISQIKSNDVLKLVGMQQEYPHVIQAIDLPALTPNIKRRLITADQEIKKSVEFNNNIAANDEPKPKYPKTPMRIMTAPVGLDNVQPQVESPYKYVKQQARTSSTPIPKTDKSINGLQPAPAKMDSIKPLEDVTTSFAEESVANLSLSKIVPQRALAQRLLSDDESDEHEDEYYELENDEKNEFIDDEAEEVNDYASGDSMASSERREIENNEIPDDGESLNSRDTTEDDEEEGEIGSNMSFIVSDEDSIEEVEISSSKKRRRIVVEDSSDSEVEVVHQILSSQKITQHSSNSSKSADAIQSLIDTDAEFSEDEQELESSRRAALRELSKSDRFNKTASALDVSPTEEESPDKAASKDNLDSQMPTLVVDSSSEEQENYRDLKSVASKNKMTVNKTVYSILDTDDEIEKADIQNVAEKNISKVKQALSSGSSDLDSQDVNVTQKRRKSLDVNNGNEGNADIQNEELKLSAQKRMSKARRSSCAQFTPEEDTGSEDGYAQESRKSVNAMDDIEEDAGVQNESMNKSSMEVKDFRAKSFSPEDYESQKATVPRRTKSLGPRITGKEETGIQKGVLSKTFSGTSSIAHKKTEVENNCFAQNGGPRTPFSSAKANNSSTQFVTSSSEDETSSPKSLNNDVSKVTKSTGKSTEAFHKKQKHDDEQALLSELPTCDLTHLQKLFNPLQKSRRQTLYVQSPDEVATKQPKLKRRSEVLNSNDFNPSQSFIETLAENQRQQSKRKRLSKSFCVAADELDIDNDASAQAQPDHKKMKKSHDEVESESASEVDEPMQEQQESAQGISGSLAASANSTEIDPKKNSSYMDYCDGIMQPTDHTPVQNQDQKAKMEPNEEPRTSSSKVTDQPDQHKATLTEDQQALATAIRESMEMSAAARTGKNVHSSKTLSNTNDPVHKQPKTSPNNDQQPLSEAIKDAMAKSAAIRAGKHLKPQEKAPSKPQPKNCDYYLDYCESVLQAANQAKLKQKRQEVAAGKKKGKPKTLPVEDNVLVEPKQANEVAMKSAKLKKDVKRLQAAQQAVKQSIKLLAPKHNQPQSLARKLSPQVEIVTRKTEKPMKVKKTKKAKDVTPSPVKNYYEDKNRSPVIELIKTSAGIVTVTAATPQKKKFVKHKTGLICVEPCTPTNKYFRKLSQSPEPFRRRGQVPSKVEKKV</sequence>
<feature type="region of interest" description="Disordered" evidence="1">
    <location>
        <begin position="1217"/>
        <end position="1488"/>
    </location>
</feature>